<dbReference type="PROSITE" id="PS50940">
    <property type="entry name" value="CHIT_BIND_II"/>
    <property type="match status" value="2"/>
</dbReference>
<dbReference type="AlphaFoldDB" id="R4WKW7"/>
<feature type="non-terminal residue" evidence="3">
    <location>
        <position position="209"/>
    </location>
</feature>
<feature type="domain" description="Chitin-binding type-2" evidence="2">
    <location>
        <begin position="124"/>
        <end position="177"/>
    </location>
</feature>
<dbReference type="InterPro" id="IPR036508">
    <property type="entry name" value="Chitin-bd_dom_sf"/>
</dbReference>
<proteinExistence type="evidence at transcript level"/>
<evidence type="ECO:0000256" key="1">
    <source>
        <dbReference type="SAM" id="SignalP"/>
    </source>
</evidence>
<dbReference type="Pfam" id="PF01607">
    <property type="entry name" value="CBM_14"/>
    <property type="match status" value="2"/>
</dbReference>
<evidence type="ECO:0000259" key="2">
    <source>
        <dbReference type="PROSITE" id="PS50940"/>
    </source>
</evidence>
<feature type="signal peptide" evidence="1">
    <location>
        <begin position="1"/>
        <end position="20"/>
    </location>
</feature>
<accession>R4WKW7</accession>
<keyword evidence="1" id="KW-0732">Signal</keyword>
<dbReference type="Gene3D" id="2.170.140.10">
    <property type="entry name" value="Chitin binding domain"/>
    <property type="match status" value="1"/>
</dbReference>
<dbReference type="SUPFAM" id="SSF57625">
    <property type="entry name" value="Invertebrate chitin-binding proteins"/>
    <property type="match status" value="2"/>
</dbReference>
<dbReference type="GO" id="GO:0005576">
    <property type="term" value="C:extracellular region"/>
    <property type="evidence" value="ECO:0007669"/>
    <property type="project" value="InterPro"/>
</dbReference>
<feature type="domain" description="Chitin-binding type-2" evidence="2">
    <location>
        <begin position="18"/>
        <end position="73"/>
    </location>
</feature>
<dbReference type="SMART" id="SM00494">
    <property type="entry name" value="ChtBD2"/>
    <property type="match status" value="3"/>
</dbReference>
<dbReference type="GO" id="GO:0008061">
    <property type="term" value="F:chitin binding"/>
    <property type="evidence" value="ECO:0007669"/>
    <property type="project" value="InterPro"/>
</dbReference>
<feature type="chain" id="PRO_5004372554" evidence="1">
    <location>
        <begin position="21"/>
        <end position="209"/>
    </location>
</feature>
<protein>
    <submittedName>
        <fullName evidence="3">Unkown protein</fullName>
    </submittedName>
</protein>
<sequence length="209" mass="23509">MKWLLYATAVAVLAVCFVRSCELGQKIVVRGTNCRFYNECTSRGLILRSCPFGMLFDSGVANCLPIMQAMCRDNSCENGMKLKDTRSELSYFVCSEGKMNYRLCPTLKYFEEAVSECLDLKLKSKICQEGSKIPGNDCLTYWHCTNGQMSFNLCPTGLKFDSVSLECTETSKAVCSARKDKLELSYVRTKRSVFSKICPEERTTTETPA</sequence>
<evidence type="ECO:0000313" key="3">
    <source>
        <dbReference type="EMBL" id="BAN21480.1"/>
    </source>
</evidence>
<dbReference type="InterPro" id="IPR002557">
    <property type="entry name" value="Chitin-bd_dom"/>
</dbReference>
<organism evidence="3">
    <name type="scientific">Riptortus pedestris</name>
    <name type="common">Bean bug</name>
    <dbReference type="NCBI Taxonomy" id="329032"/>
    <lineage>
        <taxon>Eukaryota</taxon>
        <taxon>Metazoa</taxon>
        <taxon>Ecdysozoa</taxon>
        <taxon>Arthropoda</taxon>
        <taxon>Hexapoda</taxon>
        <taxon>Insecta</taxon>
        <taxon>Pterygota</taxon>
        <taxon>Neoptera</taxon>
        <taxon>Paraneoptera</taxon>
        <taxon>Hemiptera</taxon>
        <taxon>Heteroptera</taxon>
        <taxon>Panheteroptera</taxon>
        <taxon>Pentatomomorpha</taxon>
        <taxon>Coreoidea</taxon>
        <taxon>Alydidae</taxon>
        <taxon>Riptortus</taxon>
    </lineage>
</organism>
<dbReference type="EMBL" id="AK418268">
    <property type="protein sequence ID" value="BAN21480.1"/>
    <property type="molecule type" value="mRNA"/>
</dbReference>
<reference evidence="3" key="1">
    <citation type="journal article" date="2013" name="PLoS ONE">
        <title>Gene expression in gut symbiotic organ of stinkbug affected by extracellular bacterial symbiont.</title>
        <authorList>
            <person name="Futahashi R."/>
            <person name="Tanaka K."/>
            <person name="Tanahashi M."/>
            <person name="Nikoh N."/>
            <person name="Kikuchi Y."/>
            <person name="Lee B.L."/>
            <person name="Fukatsu T."/>
        </authorList>
    </citation>
    <scope>NUCLEOTIDE SEQUENCE</scope>
    <source>
        <tissue evidence="3">Midgut</tissue>
    </source>
</reference>
<name>R4WKW7_RIPPE</name>